<dbReference type="Proteomes" id="UP001166291">
    <property type="component" value="Unassembled WGS sequence"/>
</dbReference>
<evidence type="ECO:0008006" key="5">
    <source>
        <dbReference type="Google" id="ProtNLM"/>
    </source>
</evidence>
<protein>
    <recommendedName>
        <fullName evidence="5">Carboxypeptidase regulatory-like domain-containing protein</fullName>
    </recommendedName>
</protein>
<evidence type="ECO:0000313" key="3">
    <source>
        <dbReference type="EMBL" id="MBW2941829.1"/>
    </source>
</evidence>
<proteinExistence type="predicted"/>
<comment type="caution">
    <text evidence="3">The sequence shown here is derived from an EMBL/GenBank/DDBJ whole genome shotgun (WGS) entry which is preliminary data.</text>
</comment>
<evidence type="ECO:0000256" key="1">
    <source>
        <dbReference type="SAM" id="MobiDB-lite"/>
    </source>
</evidence>
<dbReference type="RefSeq" id="WP_219044052.1">
    <property type="nucleotide sequence ID" value="NZ_JAHWDQ010000003.1"/>
</dbReference>
<sequence>MNIKLLSAMNLMLLITACGGGSSGGGASPPSVPDPEPNPIPDIETPLSGFFIDSSVSGLTYKTASTSGTTDADGKFTYLQGQEISFYIGESFIGKSEGGELITPLELFGTTDLSDTAVINLARLLQTLDNDADPVNGIEVSSETADVLTSVAADGLDFSDANFAAHEDVLALLASLSIDELVPAADAFEHLSQSINSEYAKAQRGLPIPAFNAHIGGRTYYSNVYDAEDDNAEAVTIDTLADGQSLPRYDLPYGAQPFFDFTASDTSQSGIGIAQSYIWVDDVLSDNPQLKINLFGLDRAKLLDESLGLAYRITGTSSDGSEYTVTTLVDPDEWRGTILVNNAVVWDEVGVLGAFYSDANRTSLWLPLQALDLNYSNLTAWKKVEVKFFIFNLANVSVTNPSIVHSFPAISSSFEEAKVLPAQKVHLTFTAYNQRSEYPPIESSAGCNYQSEVSFVGDITWEERRGETGLWRGHEATLIGVQNDKRTPDITNFDGTQVPCDDDYEYAAASGFTLLQDQQQITLRDMMRLFTPKYNETLYDNAGFLVPQDVVEDPNARIDTYTVDPITQQITISGQSPCSEILICVGGDFDEDVFDWTLSLTPVENAAAP</sequence>
<keyword evidence="2" id="KW-0732">Signal</keyword>
<evidence type="ECO:0000313" key="4">
    <source>
        <dbReference type="Proteomes" id="UP001166291"/>
    </source>
</evidence>
<organism evidence="3 4">
    <name type="scientific">Zhongshania aquimaris</name>
    <dbReference type="NCBI Taxonomy" id="2857107"/>
    <lineage>
        <taxon>Bacteria</taxon>
        <taxon>Pseudomonadati</taxon>
        <taxon>Pseudomonadota</taxon>
        <taxon>Gammaproteobacteria</taxon>
        <taxon>Cellvibrionales</taxon>
        <taxon>Spongiibacteraceae</taxon>
        <taxon>Zhongshania</taxon>
    </lineage>
</organism>
<feature type="signal peptide" evidence="2">
    <location>
        <begin position="1"/>
        <end position="20"/>
    </location>
</feature>
<reference evidence="3" key="1">
    <citation type="submission" date="2021-07" db="EMBL/GenBank/DDBJ databases">
        <title>Zhongshania sp. CAU 1632 isolated from seawater.</title>
        <authorList>
            <person name="Kim W."/>
        </authorList>
    </citation>
    <scope>NUCLEOTIDE SEQUENCE</scope>
    <source>
        <strain evidence="3">CAU 1632</strain>
    </source>
</reference>
<gene>
    <name evidence="3" type="ORF">KXJ70_13615</name>
</gene>
<feature type="compositionally biased region" description="Pro residues" evidence="1">
    <location>
        <begin position="30"/>
        <end position="40"/>
    </location>
</feature>
<keyword evidence="4" id="KW-1185">Reference proteome</keyword>
<dbReference type="EMBL" id="JAHWDQ010000003">
    <property type="protein sequence ID" value="MBW2941829.1"/>
    <property type="molecule type" value="Genomic_DNA"/>
</dbReference>
<feature type="region of interest" description="Disordered" evidence="1">
    <location>
        <begin position="24"/>
        <end position="44"/>
    </location>
</feature>
<accession>A0ABS6VU38</accession>
<dbReference type="PROSITE" id="PS51257">
    <property type="entry name" value="PROKAR_LIPOPROTEIN"/>
    <property type="match status" value="1"/>
</dbReference>
<evidence type="ECO:0000256" key="2">
    <source>
        <dbReference type="SAM" id="SignalP"/>
    </source>
</evidence>
<name>A0ABS6VU38_9GAMM</name>
<feature type="chain" id="PRO_5045723329" description="Carboxypeptidase regulatory-like domain-containing protein" evidence="2">
    <location>
        <begin position="21"/>
        <end position="609"/>
    </location>
</feature>